<reference evidence="1" key="1">
    <citation type="submission" date="2020-02" db="EMBL/GenBank/DDBJ databases">
        <authorList>
            <person name="Meier V. D."/>
        </authorList>
    </citation>
    <scope>NUCLEOTIDE SEQUENCE</scope>
    <source>
        <strain evidence="1">AVDCRST_MAG58</strain>
    </source>
</reference>
<name>A0A6J4R581_9ACTN</name>
<accession>A0A6J4R581</accession>
<dbReference type="Gene3D" id="3.90.1200.10">
    <property type="match status" value="1"/>
</dbReference>
<dbReference type="AlphaFoldDB" id="A0A6J4R581"/>
<evidence type="ECO:0000313" key="1">
    <source>
        <dbReference type="EMBL" id="CAA9457690.1"/>
    </source>
</evidence>
<sequence length="385" mass="42883">MRPYVQETDASALLGVRLETAKTAGRTYRAYPNLANVRWLLPANQPALRRAGIGGLYQPNSLRGWAVRTTIGAGAMPGEKVWLEEDALARLETMLASVVGVEAVRLAFYLGVPAPHRKVTAQMLTPDGKTLAYAKIATSPLAQAAVKTERLALLRLSESADLRGAVPKVLDVLDWHGSTILLITMGPPRPGPRELSSVHLRFCAQVFQSFRVQETFVESPMWTRMSETWLRLQHSSPETLPDNLGPALERLHAELGLVSMPLSLAHGDFAPWNTRLGPRSLFVLDWERASEGMSPLYDAFNFQALQAALQGRRRGIRDRRFLLTLLDALWPEGRKHLPNLYLAYLAHVTLLYSEAQSLVPGVGERKVWRWFAQQIEIALNEDASL</sequence>
<evidence type="ECO:0008006" key="2">
    <source>
        <dbReference type="Google" id="ProtNLM"/>
    </source>
</evidence>
<organism evidence="1">
    <name type="scientific">uncultured Rubrobacteraceae bacterium</name>
    <dbReference type="NCBI Taxonomy" id="349277"/>
    <lineage>
        <taxon>Bacteria</taxon>
        <taxon>Bacillati</taxon>
        <taxon>Actinomycetota</taxon>
        <taxon>Rubrobacteria</taxon>
        <taxon>Rubrobacterales</taxon>
        <taxon>Rubrobacteraceae</taxon>
        <taxon>environmental samples</taxon>
    </lineage>
</organism>
<gene>
    <name evidence="1" type="ORF">AVDCRST_MAG58-1761</name>
</gene>
<proteinExistence type="predicted"/>
<protein>
    <recommendedName>
        <fullName evidence="2">Aminoglycoside phosphotransferase domain-containing protein</fullName>
    </recommendedName>
</protein>
<dbReference type="EMBL" id="CADCVF010000039">
    <property type="protein sequence ID" value="CAA9457690.1"/>
    <property type="molecule type" value="Genomic_DNA"/>
</dbReference>
<dbReference type="InterPro" id="IPR011009">
    <property type="entry name" value="Kinase-like_dom_sf"/>
</dbReference>
<dbReference type="SUPFAM" id="SSF56112">
    <property type="entry name" value="Protein kinase-like (PK-like)"/>
    <property type="match status" value="1"/>
</dbReference>